<evidence type="ECO:0000256" key="4">
    <source>
        <dbReference type="ARBA" id="ARBA00023136"/>
    </source>
</evidence>
<dbReference type="GO" id="GO:0043190">
    <property type="term" value="C:ATP-binding cassette (ABC) transporter complex"/>
    <property type="evidence" value="ECO:0007669"/>
    <property type="project" value="TreeGrafter"/>
</dbReference>
<evidence type="ECO:0000313" key="5">
    <source>
        <dbReference type="EMBL" id="STT84388.1"/>
    </source>
</evidence>
<dbReference type="PANTHER" id="PTHR47737">
    <property type="entry name" value="GLYCINE BETAINE/PROLINE BETAINE TRANSPORT SYSTEM PERMEASE PROTEIN PROW"/>
    <property type="match status" value="1"/>
</dbReference>
<evidence type="ECO:0000256" key="3">
    <source>
        <dbReference type="ARBA" id="ARBA00022475"/>
    </source>
</evidence>
<organism evidence="5 6">
    <name type="scientific">Klebsiella pneumoniae</name>
    <dbReference type="NCBI Taxonomy" id="573"/>
    <lineage>
        <taxon>Bacteria</taxon>
        <taxon>Pseudomonadati</taxon>
        <taxon>Pseudomonadota</taxon>
        <taxon>Gammaproteobacteria</taxon>
        <taxon>Enterobacterales</taxon>
        <taxon>Enterobacteriaceae</taxon>
        <taxon>Klebsiella/Raoultella group</taxon>
        <taxon>Klebsiella</taxon>
        <taxon>Klebsiella pneumoniae complex</taxon>
    </lineage>
</organism>
<evidence type="ECO:0000256" key="2">
    <source>
        <dbReference type="ARBA" id="ARBA00022448"/>
    </source>
</evidence>
<dbReference type="GO" id="GO:0031460">
    <property type="term" value="P:glycine betaine transport"/>
    <property type="evidence" value="ECO:0007669"/>
    <property type="project" value="TreeGrafter"/>
</dbReference>
<accession>A0A377WX14</accession>
<gene>
    <name evidence="5" type="primary">proW_3</name>
    <name evidence="5" type="ORF">NCTC5047_05432</name>
</gene>
<evidence type="ECO:0000256" key="1">
    <source>
        <dbReference type="ARBA" id="ARBA00004236"/>
    </source>
</evidence>
<dbReference type="AlphaFoldDB" id="A0A377WX14"/>
<keyword evidence="2" id="KW-0813">Transport</keyword>
<keyword evidence="4" id="KW-0472">Membrane</keyword>
<protein>
    <submittedName>
        <fullName evidence="5">L-proline glycine betaine ABC transport system permease protein ProW</fullName>
    </submittedName>
</protein>
<comment type="subcellular location">
    <subcellularLocation>
        <location evidence="1">Cell membrane</location>
    </subcellularLocation>
</comment>
<dbReference type="Proteomes" id="UP000254340">
    <property type="component" value="Unassembled WGS sequence"/>
</dbReference>
<name>A0A377WX14_KLEPN</name>
<dbReference type="PANTHER" id="PTHR47737:SF1">
    <property type="entry name" value="GLYCINE BETAINE_PROLINE BETAINE TRANSPORT SYSTEM PERMEASE PROTEIN PROW"/>
    <property type="match status" value="1"/>
</dbReference>
<proteinExistence type="predicted"/>
<reference evidence="5 6" key="1">
    <citation type="submission" date="2018-06" db="EMBL/GenBank/DDBJ databases">
        <authorList>
            <consortium name="Pathogen Informatics"/>
            <person name="Doyle S."/>
        </authorList>
    </citation>
    <scope>NUCLEOTIDE SEQUENCE [LARGE SCALE GENOMIC DNA]</scope>
    <source>
        <strain evidence="5 6">NCTC5047</strain>
    </source>
</reference>
<keyword evidence="3" id="KW-1003">Cell membrane</keyword>
<dbReference type="GO" id="GO:0005275">
    <property type="term" value="F:amine transmembrane transporter activity"/>
    <property type="evidence" value="ECO:0007669"/>
    <property type="project" value="TreeGrafter"/>
</dbReference>
<evidence type="ECO:0000313" key="6">
    <source>
        <dbReference type="Proteomes" id="UP000254340"/>
    </source>
</evidence>
<dbReference type="EMBL" id="UGLH01000006">
    <property type="protein sequence ID" value="STT84388.1"/>
    <property type="molecule type" value="Genomic_DNA"/>
</dbReference>
<sequence>MDPFHKTLIPLDSWVTHAIDWIVLHFRPLFQGIRVPIDYILSAFQQLLLGMPAPVAIIAFALIA</sequence>
<dbReference type="GO" id="GO:0015226">
    <property type="term" value="F:carnitine transmembrane transporter activity"/>
    <property type="evidence" value="ECO:0007669"/>
    <property type="project" value="TreeGrafter"/>
</dbReference>
<dbReference type="GO" id="GO:0015871">
    <property type="term" value="P:choline transport"/>
    <property type="evidence" value="ECO:0007669"/>
    <property type="project" value="TreeGrafter"/>
</dbReference>